<reference evidence="2" key="1">
    <citation type="submission" date="2017-05" db="EMBL/GenBank/DDBJ databases">
        <authorList>
            <person name="Sung H."/>
        </authorList>
    </citation>
    <scope>NUCLEOTIDE SEQUENCE [LARGE SCALE GENOMIC DNA]</scope>
    <source>
        <strain evidence="2">AR23208</strain>
    </source>
</reference>
<dbReference type="AlphaFoldDB" id="A0A1Y0IKY8"/>
<dbReference type="KEGG" id="tum:CBW65_04910"/>
<evidence type="ECO:0000313" key="1">
    <source>
        <dbReference type="EMBL" id="ARU60486.1"/>
    </source>
</evidence>
<dbReference type="OrthoDB" id="2736797at2"/>
<dbReference type="RefSeq" id="WP_087455879.1">
    <property type="nucleotide sequence ID" value="NZ_CP021434.1"/>
</dbReference>
<organism evidence="1 2">
    <name type="scientific">Tumebacillus avium</name>
    <dbReference type="NCBI Taxonomy" id="1903704"/>
    <lineage>
        <taxon>Bacteria</taxon>
        <taxon>Bacillati</taxon>
        <taxon>Bacillota</taxon>
        <taxon>Bacilli</taxon>
        <taxon>Bacillales</taxon>
        <taxon>Alicyclobacillaceae</taxon>
        <taxon>Tumebacillus</taxon>
    </lineage>
</organism>
<evidence type="ECO:0000313" key="2">
    <source>
        <dbReference type="Proteomes" id="UP000195437"/>
    </source>
</evidence>
<name>A0A1Y0IKY8_9BACL</name>
<protein>
    <submittedName>
        <fullName evidence="1">Uncharacterized protein</fullName>
    </submittedName>
</protein>
<proteinExistence type="predicted"/>
<sequence>MQISMQILFTAKLRERTEFDTLLRSYGVNQTQLPKGPPAQFAKEIEFLDYDIMLPNNSAIFDELPDKLNALGVKSITRSYSFSFEESDYEQSPLFNLLGTGNSPDAFLEDHGAEFELEIVCDHCKLHKKHLNSPLVIDTSGLAYRHMVFVDRQFLVISEQMAELLEEWKITGYDLKPVTHYGDQEERQPAYQLIPTRVLPALSKETPDLEVLGMRKCPVCNLRGNVKYPLHYNSYDLHQSIQDFNVTREYFVNGNTLTRLPLISSSFRKLVIEYGITPDIRSGEETGELDWRFEPVATV</sequence>
<accession>A0A1Y0IKY8</accession>
<dbReference type="EMBL" id="CP021434">
    <property type="protein sequence ID" value="ARU60486.1"/>
    <property type="molecule type" value="Genomic_DNA"/>
</dbReference>
<keyword evidence="2" id="KW-1185">Reference proteome</keyword>
<gene>
    <name evidence="1" type="ORF">CBW65_04910</name>
</gene>
<dbReference type="Proteomes" id="UP000195437">
    <property type="component" value="Chromosome"/>
</dbReference>